<feature type="region of interest" description="Disordered" evidence="1">
    <location>
        <begin position="155"/>
        <end position="178"/>
    </location>
</feature>
<dbReference type="RefSeq" id="WP_169495708.1">
    <property type="nucleotide sequence ID" value="NZ_JABBFZ010000001.1"/>
</dbReference>
<name>A0A7X9X0W6_9BURK</name>
<dbReference type="EMBL" id="JABBFZ010000001">
    <property type="protein sequence ID" value="NML29399.1"/>
    <property type="molecule type" value="Genomic_DNA"/>
</dbReference>
<feature type="compositionally biased region" description="Basic and acidic residues" evidence="1">
    <location>
        <begin position="165"/>
        <end position="178"/>
    </location>
</feature>
<accession>A0A7X9X0W6</accession>
<dbReference type="Proteomes" id="UP000583127">
    <property type="component" value="Unassembled WGS sequence"/>
</dbReference>
<proteinExistence type="predicted"/>
<evidence type="ECO:0000313" key="2">
    <source>
        <dbReference type="EMBL" id="NML29399.1"/>
    </source>
</evidence>
<comment type="caution">
    <text evidence="2">The sequence shown here is derived from an EMBL/GenBank/DDBJ whole genome shotgun (WGS) entry which is preliminary data.</text>
</comment>
<keyword evidence="3" id="KW-1185">Reference proteome</keyword>
<evidence type="ECO:0000256" key="1">
    <source>
        <dbReference type="SAM" id="MobiDB-lite"/>
    </source>
</evidence>
<organism evidence="2 3">
    <name type="scientific">Paraburkholderia antibiotica</name>
    <dbReference type="NCBI Taxonomy" id="2728839"/>
    <lineage>
        <taxon>Bacteria</taxon>
        <taxon>Pseudomonadati</taxon>
        <taxon>Pseudomonadota</taxon>
        <taxon>Betaproteobacteria</taxon>
        <taxon>Burkholderiales</taxon>
        <taxon>Burkholderiaceae</taxon>
        <taxon>Paraburkholderia</taxon>
    </lineage>
</organism>
<sequence>MKKEKTAPYPLPEVWLTDASIGTREKIGMTIIDAAIFVAVAELEQVLVDNFKAVLGNEPPAPLRLAMRVRNHEVIHKVLTAFEEPLRDGFQKIDTKQLQRDGNRYSEAKTEKVRALWVSEYHRRAALPHHKVTKNELFTHISKTLGMSETKAREVVRDIPWPPPHADDEAPPESERVA</sequence>
<evidence type="ECO:0000313" key="3">
    <source>
        <dbReference type="Proteomes" id="UP000583127"/>
    </source>
</evidence>
<reference evidence="2 3" key="1">
    <citation type="submission" date="2020-04" db="EMBL/GenBank/DDBJ databases">
        <title>Paraburkholderia sp. G-4-1-8 isolated from soil.</title>
        <authorList>
            <person name="Dahal R.H."/>
        </authorList>
    </citation>
    <scope>NUCLEOTIDE SEQUENCE [LARGE SCALE GENOMIC DNA]</scope>
    <source>
        <strain evidence="2 3">G-4-1-8</strain>
    </source>
</reference>
<protein>
    <submittedName>
        <fullName evidence="2">Uncharacterized protein</fullName>
    </submittedName>
</protein>
<dbReference type="AlphaFoldDB" id="A0A7X9X0W6"/>
<gene>
    <name evidence="2" type="ORF">HHL14_00895</name>
</gene>